<gene>
    <name evidence="3" type="ORF">ENX68_01705</name>
</gene>
<organism evidence="3">
    <name type="scientific">candidate division WOR-3 bacterium</name>
    <dbReference type="NCBI Taxonomy" id="2052148"/>
    <lineage>
        <taxon>Bacteria</taxon>
        <taxon>Bacteria division WOR-3</taxon>
    </lineage>
</organism>
<dbReference type="PANTHER" id="PTHR42915">
    <property type="entry name" value="HYPOTHETICAL 460 KDA PROTEIN IN FEUA-SIGW INTERGENIC REGION [PRECURSOR]"/>
    <property type="match status" value="1"/>
</dbReference>
<proteinExistence type="predicted"/>
<dbReference type="PANTHER" id="PTHR42915:SF1">
    <property type="entry name" value="PEPTIDOGLYCAN BETA-N-ACETYLMURAMIDASE NAMZ"/>
    <property type="match status" value="1"/>
</dbReference>
<dbReference type="Pfam" id="PF20732">
    <property type="entry name" value="NamZ_C"/>
    <property type="match status" value="1"/>
</dbReference>
<dbReference type="Gene3D" id="3.40.50.12170">
    <property type="entry name" value="Uncharacterised protein PF07075, DUF1343"/>
    <property type="match status" value="1"/>
</dbReference>
<dbReference type="Gene3D" id="3.90.1150.140">
    <property type="match status" value="1"/>
</dbReference>
<sequence length="396" mass="45976">MTFFNFGIYFFVELGIDRLVGKNFYPILNEDIGLLTNLSATDRNLVPTLYHFIESKKINLKFILAPEHGLFSALQDQVYVKSMKQKKIPVISIYGKKVYAPDTFLKVIDTLVIDLIDIGTRYYTFAWSAILLIKQIKKLNKKILILDRPNPLNGITIHGPVLEENFSSFVGLYPLPVRHGMTIGELCNFVNFEYNLNANLEIIEINGWKREYYFPECGLYWTVPSPNMPSFETACVYPGMCLLEGTNISEGRGTTRPFEIFGAPWIDEGELVKELNSRKIPGANFRPLKFIPTFHKYQGRVCGGAQIYVSDLKKFDPVYAGLEIISTIKEIYPKKFAWRKPPYEFERKKMPFDILIGNSWIRNAIEKGESVISIKKRWQRDVDEFKRRRHKYLLYK</sequence>
<protein>
    <submittedName>
        <fullName evidence="3">DUF1343 domain-containing protein</fullName>
    </submittedName>
</protein>
<dbReference type="PIRSF" id="PIRSF016719">
    <property type="entry name" value="UCP016719"/>
    <property type="match status" value="1"/>
</dbReference>
<comment type="caution">
    <text evidence="3">The sequence shown here is derived from an EMBL/GenBank/DDBJ whole genome shotgun (WGS) entry which is preliminary data.</text>
</comment>
<evidence type="ECO:0000259" key="2">
    <source>
        <dbReference type="Pfam" id="PF20732"/>
    </source>
</evidence>
<dbReference type="GO" id="GO:0033922">
    <property type="term" value="F:peptidoglycan beta-N-acetylmuramidase activity"/>
    <property type="evidence" value="ECO:0007669"/>
    <property type="project" value="InterPro"/>
</dbReference>
<feature type="domain" description="Peptidoglycan beta-N-acetylmuramidase NamZ N-terminal" evidence="1">
    <location>
        <begin position="32"/>
        <end position="231"/>
    </location>
</feature>
<dbReference type="Pfam" id="PF07075">
    <property type="entry name" value="NamZ_N"/>
    <property type="match status" value="1"/>
</dbReference>
<dbReference type="AlphaFoldDB" id="A0A7V3RGE9"/>
<accession>A0A7V3RGE9</accession>
<evidence type="ECO:0000259" key="1">
    <source>
        <dbReference type="Pfam" id="PF07075"/>
    </source>
</evidence>
<dbReference type="InterPro" id="IPR048502">
    <property type="entry name" value="NamZ_N"/>
</dbReference>
<feature type="domain" description="Peptidoglycan beta-N-acetylmuramidase NamZ C-terminal" evidence="2">
    <location>
        <begin position="236"/>
        <end position="395"/>
    </location>
</feature>
<evidence type="ECO:0000313" key="3">
    <source>
        <dbReference type="EMBL" id="HGE77700.1"/>
    </source>
</evidence>
<name>A0A7V3RGE9_UNCW3</name>
<dbReference type="InterPro" id="IPR048503">
    <property type="entry name" value="NamZ_C"/>
</dbReference>
<dbReference type="InterPro" id="IPR008302">
    <property type="entry name" value="NamZ"/>
</dbReference>
<dbReference type="EMBL" id="DTOZ01000047">
    <property type="protein sequence ID" value="HGE77700.1"/>
    <property type="molecule type" value="Genomic_DNA"/>
</dbReference>
<reference evidence="3" key="1">
    <citation type="journal article" date="2020" name="mSystems">
        <title>Genome- and Community-Level Interaction Insights into Carbon Utilization and Element Cycling Functions of Hydrothermarchaeota in Hydrothermal Sediment.</title>
        <authorList>
            <person name="Zhou Z."/>
            <person name="Liu Y."/>
            <person name="Xu W."/>
            <person name="Pan J."/>
            <person name="Luo Z.H."/>
            <person name="Li M."/>
        </authorList>
    </citation>
    <scope>NUCLEOTIDE SEQUENCE [LARGE SCALE GENOMIC DNA]</scope>
    <source>
        <strain evidence="3">SpSt-961</strain>
    </source>
</reference>